<accession>A0A9K3NWP3</accession>
<dbReference type="Gramene" id="mRNA:HanXRQr2_Chr03g0121531">
    <property type="protein sequence ID" value="mRNA:HanXRQr2_Chr03g0121531"/>
    <property type="gene ID" value="HanXRQr2_Chr03g0121531"/>
</dbReference>
<evidence type="ECO:0000313" key="1">
    <source>
        <dbReference type="EMBL" id="KAF5815301.1"/>
    </source>
</evidence>
<keyword evidence="2" id="KW-1185">Reference proteome</keyword>
<evidence type="ECO:0000313" key="2">
    <source>
        <dbReference type="Proteomes" id="UP000215914"/>
    </source>
</evidence>
<reference evidence="1" key="1">
    <citation type="journal article" date="2017" name="Nature">
        <title>The sunflower genome provides insights into oil metabolism, flowering and Asterid evolution.</title>
        <authorList>
            <person name="Badouin H."/>
            <person name="Gouzy J."/>
            <person name="Grassa C.J."/>
            <person name="Murat F."/>
            <person name="Staton S.E."/>
            <person name="Cottret L."/>
            <person name="Lelandais-Briere C."/>
            <person name="Owens G.L."/>
            <person name="Carrere S."/>
            <person name="Mayjonade B."/>
            <person name="Legrand L."/>
            <person name="Gill N."/>
            <person name="Kane N.C."/>
            <person name="Bowers J.E."/>
            <person name="Hubner S."/>
            <person name="Bellec A."/>
            <person name="Berard A."/>
            <person name="Berges H."/>
            <person name="Blanchet N."/>
            <person name="Boniface M.C."/>
            <person name="Brunel D."/>
            <person name="Catrice O."/>
            <person name="Chaidir N."/>
            <person name="Claudel C."/>
            <person name="Donnadieu C."/>
            <person name="Faraut T."/>
            <person name="Fievet G."/>
            <person name="Helmstetter N."/>
            <person name="King M."/>
            <person name="Knapp S.J."/>
            <person name="Lai Z."/>
            <person name="Le Paslier M.C."/>
            <person name="Lippi Y."/>
            <person name="Lorenzon L."/>
            <person name="Mandel J.R."/>
            <person name="Marage G."/>
            <person name="Marchand G."/>
            <person name="Marquand E."/>
            <person name="Bret-Mestries E."/>
            <person name="Morien E."/>
            <person name="Nambeesan S."/>
            <person name="Nguyen T."/>
            <person name="Pegot-Espagnet P."/>
            <person name="Pouilly N."/>
            <person name="Raftis F."/>
            <person name="Sallet E."/>
            <person name="Schiex T."/>
            <person name="Thomas J."/>
            <person name="Vandecasteele C."/>
            <person name="Vares D."/>
            <person name="Vear F."/>
            <person name="Vautrin S."/>
            <person name="Crespi M."/>
            <person name="Mangin B."/>
            <person name="Burke J.M."/>
            <person name="Salse J."/>
            <person name="Munos S."/>
            <person name="Vincourt P."/>
            <person name="Rieseberg L.H."/>
            <person name="Langlade N.B."/>
        </authorList>
    </citation>
    <scope>NUCLEOTIDE SEQUENCE</scope>
    <source>
        <tissue evidence="1">Leaves</tissue>
    </source>
</reference>
<dbReference type="AlphaFoldDB" id="A0A9K3NWP3"/>
<dbReference type="Proteomes" id="UP000215914">
    <property type="component" value="Unassembled WGS sequence"/>
</dbReference>
<protein>
    <submittedName>
        <fullName evidence="1">Uncharacterized protein</fullName>
    </submittedName>
</protein>
<sequence>MVVSYSWLHRCLCIWFLFCYDGIWKLKGDDEWDVIMDRVAK</sequence>
<comment type="caution">
    <text evidence="1">The sequence shown here is derived from an EMBL/GenBank/DDBJ whole genome shotgun (WGS) entry which is preliminary data.</text>
</comment>
<proteinExistence type="predicted"/>
<name>A0A9K3NWP3_HELAN</name>
<dbReference type="EMBL" id="MNCJ02000318">
    <property type="protein sequence ID" value="KAF5815301.1"/>
    <property type="molecule type" value="Genomic_DNA"/>
</dbReference>
<gene>
    <name evidence="1" type="ORF">HanXRQr2_Chr03g0121531</name>
</gene>
<organism evidence="1 2">
    <name type="scientific">Helianthus annuus</name>
    <name type="common">Common sunflower</name>
    <dbReference type="NCBI Taxonomy" id="4232"/>
    <lineage>
        <taxon>Eukaryota</taxon>
        <taxon>Viridiplantae</taxon>
        <taxon>Streptophyta</taxon>
        <taxon>Embryophyta</taxon>
        <taxon>Tracheophyta</taxon>
        <taxon>Spermatophyta</taxon>
        <taxon>Magnoliopsida</taxon>
        <taxon>eudicotyledons</taxon>
        <taxon>Gunneridae</taxon>
        <taxon>Pentapetalae</taxon>
        <taxon>asterids</taxon>
        <taxon>campanulids</taxon>
        <taxon>Asterales</taxon>
        <taxon>Asteraceae</taxon>
        <taxon>Asteroideae</taxon>
        <taxon>Heliantheae alliance</taxon>
        <taxon>Heliantheae</taxon>
        <taxon>Helianthus</taxon>
    </lineage>
</organism>
<reference evidence="1" key="2">
    <citation type="submission" date="2020-06" db="EMBL/GenBank/DDBJ databases">
        <title>Helianthus annuus Genome sequencing and assembly Release 2.</title>
        <authorList>
            <person name="Gouzy J."/>
            <person name="Langlade N."/>
            <person name="Munos S."/>
        </authorList>
    </citation>
    <scope>NUCLEOTIDE SEQUENCE</scope>
    <source>
        <tissue evidence="1">Leaves</tissue>
    </source>
</reference>